<dbReference type="EMBL" id="KL367506">
    <property type="protein sequence ID" value="KFD68243.1"/>
    <property type="molecule type" value="Genomic_DNA"/>
</dbReference>
<name>A0A085MFK4_9BILA</name>
<dbReference type="EMBL" id="KL363196">
    <property type="protein sequence ID" value="KFD56000.1"/>
    <property type="molecule type" value="Genomic_DNA"/>
</dbReference>
<evidence type="ECO:0000313" key="3">
    <source>
        <dbReference type="Proteomes" id="UP000030764"/>
    </source>
</evidence>
<sequence length="94" mass="10389">MGKILEKCDDIHLGLLAYKNRATAAGFSAAELMFGRSLRTNVPVLKLEPTAMECESCTFSSAGTSREGATNSSIQAERRMEFVYASRLRRAIKR</sequence>
<gene>
    <name evidence="1" type="ORF">M513_03124</name>
    <name evidence="2" type="ORF">M514_03124</name>
</gene>
<reference evidence="1 3" key="1">
    <citation type="journal article" date="2014" name="Nat. Genet.">
        <title>Genome and transcriptome of the porcine whipworm Trichuris suis.</title>
        <authorList>
            <person name="Jex A.R."/>
            <person name="Nejsum P."/>
            <person name="Schwarz E.M."/>
            <person name="Hu L."/>
            <person name="Young N.D."/>
            <person name="Hall R.S."/>
            <person name="Korhonen P.K."/>
            <person name="Liao S."/>
            <person name="Thamsborg S."/>
            <person name="Xia J."/>
            <person name="Xu P."/>
            <person name="Wang S."/>
            <person name="Scheerlinck J.P."/>
            <person name="Hofmann A."/>
            <person name="Sternberg P.W."/>
            <person name="Wang J."/>
            <person name="Gasser R.B."/>
        </authorList>
    </citation>
    <scope>NUCLEOTIDE SEQUENCE [LARGE SCALE GENOMIC DNA]</scope>
    <source>
        <strain evidence="2">DCEP-RM93F</strain>
        <strain evidence="1">DCEP-RM93M</strain>
    </source>
</reference>
<dbReference type="AlphaFoldDB" id="A0A085MFK4"/>
<dbReference type="Proteomes" id="UP000030764">
    <property type="component" value="Unassembled WGS sequence"/>
</dbReference>
<feature type="non-terminal residue" evidence="1">
    <location>
        <position position="94"/>
    </location>
</feature>
<keyword evidence="3" id="KW-1185">Reference proteome</keyword>
<accession>A0A085MFK4</accession>
<protein>
    <submittedName>
        <fullName evidence="1">Uncharacterized protein</fullName>
    </submittedName>
</protein>
<organism evidence="1 3">
    <name type="scientific">Trichuris suis</name>
    <name type="common">pig whipworm</name>
    <dbReference type="NCBI Taxonomy" id="68888"/>
    <lineage>
        <taxon>Eukaryota</taxon>
        <taxon>Metazoa</taxon>
        <taxon>Ecdysozoa</taxon>
        <taxon>Nematoda</taxon>
        <taxon>Enoplea</taxon>
        <taxon>Dorylaimia</taxon>
        <taxon>Trichinellida</taxon>
        <taxon>Trichuridae</taxon>
        <taxon>Trichuris</taxon>
    </lineage>
</organism>
<proteinExistence type="predicted"/>
<evidence type="ECO:0000313" key="2">
    <source>
        <dbReference type="EMBL" id="KFD68243.1"/>
    </source>
</evidence>
<evidence type="ECO:0000313" key="1">
    <source>
        <dbReference type="EMBL" id="KFD56000.1"/>
    </source>
</evidence>
<dbReference type="Proteomes" id="UP000030758">
    <property type="component" value="Unassembled WGS sequence"/>
</dbReference>